<dbReference type="Proteomes" id="UP000199607">
    <property type="component" value="Unassembled WGS sequence"/>
</dbReference>
<keyword evidence="2" id="KW-1185">Reference proteome</keyword>
<organism evidence="1 2">
    <name type="scientific">Halogranum rubrum</name>
    <dbReference type="NCBI Taxonomy" id="553466"/>
    <lineage>
        <taxon>Archaea</taxon>
        <taxon>Methanobacteriati</taxon>
        <taxon>Methanobacteriota</taxon>
        <taxon>Stenosarchaea group</taxon>
        <taxon>Halobacteria</taxon>
        <taxon>Halobacteriales</taxon>
        <taxon>Haloferacaceae</taxon>
    </lineage>
</organism>
<protein>
    <submittedName>
        <fullName evidence="1">Uncharacterized protein</fullName>
    </submittedName>
</protein>
<dbReference type="STRING" id="553466.SAMN04487950_4561"/>
<name>A0A1I4JM34_9EURY</name>
<proteinExistence type="predicted"/>
<dbReference type="EMBL" id="FOTC01000012">
    <property type="protein sequence ID" value="SFL67267.1"/>
    <property type="molecule type" value="Genomic_DNA"/>
</dbReference>
<gene>
    <name evidence="1" type="ORF">SAMN04487950_4561</name>
</gene>
<evidence type="ECO:0000313" key="1">
    <source>
        <dbReference type="EMBL" id="SFL67267.1"/>
    </source>
</evidence>
<sequence length="67" mass="8029">MKDSEVHSLILDQTDEIEEDDYRSFIREILKHERTKLDQDRPKYAEKYRSLIDSYATNESLGDYADE</sequence>
<reference evidence="2" key="1">
    <citation type="submission" date="2016-10" db="EMBL/GenBank/DDBJ databases">
        <authorList>
            <person name="Varghese N."/>
            <person name="Submissions S."/>
        </authorList>
    </citation>
    <scope>NUCLEOTIDE SEQUENCE [LARGE SCALE GENOMIC DNA]</scope>
    <source>
        <strain evidence="2">CGMCC 1.7738</strain>
    </source>
</reference>
<dbReference type="AlphaFoldDB" id="A0A1I4JM34"/>
<evidence type="ECO:0000313" key="2">
    <source>
        <dbReference type="Proteomes" id="UP000199607"/>
    </source>
</evidence>
<accession>A0A1I4JM34</accession>